<dbReference type="PANTHER" id="PTHR21231:SF8">
    <property type="entry name" value="GPN-LOOP GTPASE 1"/>
    <property type="match status" value="1"/>
</dbReference>
<feature type="domain" description="C2H2-type" evidence="6">
    <location>
        <begin position="322"/>
        <end position="343"/>
    </location>
</feature>
<accession>A0A098VLP1</accession>
<evidence type="ECO:0000313" key="7">
    <source>
        <dbReference type="EMBL" id="KGG49988.1"/>
    </source>
</evidence>
<comment type="similarity">
    <text evidence="1 5">Belongs to the GPN-loop GTPase family.</text>
</comment>
<dbReference type="GO" id="GO:0005525">
    <property type="term" value="F:GTP binding"/>
    <property type="evidence" value="ECO:0007669"/>
    <property type="project" value="UniProtKB-KW"/>
</dbReference>
<dbReference type="CDD" id="cd17870">
    <property type="entry name" value="GPN1"/>
    <property type="match status" value="1"/>
</dbReference>
<dbReference type="EC" id="3.6.5.-" evidence="5"/>
<dbReference type="RefSeq" id="XP_013236424.1">
    <property type="nucleotide sequence ID" value="XM_013380970.1"/>
</dbReference>
<dbReference type="InterPro" id="IPR027417">
    <property type="entry name" value="P-loop_NTPase"/>
</dbReference>
<dbReference type="Pfam" id="PF03029">
    <property type="entry name" value="ATP_bind_1"/>
    <property type="match status" value="1"/>
</dbReference>
<gene>
    <name evidence="7" type="ORF">DI09_96p20</name>
</gene>
<dbReference type="Gene3D" id="3.30.160.60">
    <property type="entry name" value="Classic Zinc Finger"/>
    <property type="match status" value="1"/>
</dbReference>
<dbReference type="GO" id="GO:0005737">
    <property type="term" value="C:cytoplasm"/>
    <property type="evidence" value="ECO:0007669"/>
    <property type="project" value="UniProtKB-SubCell"/>
</dbReference>
<dbReference type="Proteomes" id="UP000029725">
    <property type="component" value="Unassembled WGS sequence"/>
</dbReference>
<dbReference type="InterPro" id="IPR030230">
    <property type="entry name" value="Gpn1/Npa3/XAB1"/>
</dbReference>
<keyword evidence="2 5" id="KW-0547">Nucleotide-binding</keyword>
<comment type="caution">
    <text evidence="7">The sequence shown here is derived from an EMBL/GenBank/DDBJ whole genome shotgun (WGS) entry which is preliminary data.</text>
</comment>
<organism evidence="7 8">
    <name type="scientific">Mitosporidium daphniae</name>
    <dbReference type="NCBI Taxonomy" id="1485682"/>
    <lineage>
        <taxon>Eukaryota</taxon>
        <taxon>Fungi</taxon>
        <taxon>Fungi incertae sedis</taxon>
        <taxon>Microsporidia</taxon>
        <taxon>Mitosporidium</taxon>
    </lineage>
</organism>
<evidence type="ECO:0000256" key="4">
    <source>
        <dbReference type="ARBA" id="ARBA00023134"/>
    </source>
</evidence>
<dbReference type="InterPro" id="IPR004130">
    <property type="entry name" value="Gpn"/>
</dbReference>
<dbReference type="PANTHER" id="PTHR21231">
    <property type="entry name" value="XPA-BINDING PROTEIN 1-RELATED"/>
    <property type="match status" value="1"/>
</dbReference>
<evidence type="ECO:0000259" key="6">
    <source>
        <dbReference type="PROSITE" id="PS00028"/>
    </source>
</evidence>
<dbReference type="VEuPathDB" id="MicrosporidiaDB:DI09_96p20"/>
<keyword evidence="4 5" id="KW-0342">GTP-binding</keyword>
<dbReference type="GO" id="GO:0003924">
    <property type="term" value="F:GTPase activity"/>
    <property type="evidence" value="ECO:0007669"/>
    <property type="project" value="InterPro"/>
</dbReference>
<dbReference type="InterPro" id="IPR013087">
    <property type="entry name" value="Znf_C2H2_type"/>
</dbReference>
<dbReference type="OrthoDB" id="243313at2759"/>
<evidence type="ECO:0000256" key="5">
    <source>
        <dbReference type="RuleBase" id="RU365059"/>
    </source>
</evidence>
<comment type="subunit">
    <text evidence="5">Binds to RNA polymerase II.</text>
</comment>
<dbReference type="SUPFAM" id="SSF52540">
    <property type="entry name" value="P-loop containing nucleoside triphosphate hydrolases"/>
    <property type="match status" value="1"/>
</dbReference>
<evidence type="ECO:0000256" key="3">
    <source>
        <dbReference type="ARBA" id="ARBA00022801"/>
    </source>
</evidence>
<dbReference type="PROSITE" id="PS00028">
    <property type="entry name" value="ZINC_FINGER_C2H2_1"/>
    <property type="match status" value="1"/>
</dbReference>
<keyword evidence="3 5" id="KW-0378">Hydrolase</keyword>
<dbReference type="GeneID" id="25261120"/>
<dbReference type="AlphaFoldDB" id="A0A098VLP1"/>
<evidence type="ECO:0000313" key="8">
    <source>
        <dbReference type="Proteomes" id="UP000029725"/>
    </source>
</evidence>
<evidence type="ECO:0000256" key="2">
    <source>
        <dbReference type="ARBA" id="ARBA00022741"/>
    </source>
</evidence>
<dbReference type="Gene3D" id="3.40.50.300">
    <property type="entry name" value="P-loop containing nucleotide triphosphate hydrolases"/>
    <property type="match status" value="1"/>
</dbReference>
<dbReference type="EMBL" id="JMKJ01000608">
    <property type="protein sequence ID" value="KGG49988.1"/>
    <property type="molecule type" value="Genomic_DNA"/>
</dbReference>
<sequence>MDPTVLIVVGMAGSGKTTFTQRLYSHASYIQKRTPFVINLDPAVLEVPFPCDVDIRDTLEYKDVMESARFDLVLEQLASLSTASTQVEKNNPIKGDVAIEEHKAVDGGDAIEKNHFEDDGSGYENPRHVSLAIVDTPGQIEVFTWSASGTIITESIAANHPTVLVYVVDTPRCVSNPATFMSNMLYACSILYKTRLPLLVVLNKTDEQSDAPIREWMLDYEAFQDALRHPSNVERSSDSFMNSMLHSMSLVLEEFYSTLNVIGLSSYSGDGFDGFMDAVDRAKEEYFSGYRSILDARKAEQQLINRMSKKRKIEQALKRPWCWFCERDFDDEKVLILHQKAKHFKCPTCHRKLNTAQGMFVHMAQVHKETITKFGLKSFF</sequence>
<dbReference type="CDD" id="cd20908">
    <property type="entry name" value="SUF4-like"/>
    <property type="match status" value="1"/>
</dbReference>
<evidence type="ECO:0000256" key="1">
    <source>
        <dbReference type="ARBA" id="ARBA00005290"/>
    </source>
</evidence>
<name>A0A098VLP1_9MICR</name>
<keyword evidence="5" id="KW-0963">Cytoplasm</keyword>
<dbReference type="GO" id="GO:0005634">
    <property type="term" value="C:nucleus"/>
    <property type="evidence" value="ECO:0007669"/>
    <property type="project" value="UniProtKB-SubCell"/>
</dbReference>
<dbReference type="SMART" id="SM00355">
    <property type="entry name" value="ZnF_C2H2"/>
    <property type="match status" value="2"/>
</dbReference>
<reference evidence="7 8" key="1">
    <citation type="submission" date="2014-04" db="EMBL/GenBank/DDBJ databases">
        <title>A new species of microsporidia sheds light on the evolution of extreme parasitism.</title>
        <authorList>
            <person name="Haag K.L."/>
            <person name="James T.Y."/>
            <person name="Larsson R."/>
            <person name="Schaer T.M."/>
            <person name="Refardt D."/>
            <person name="Pombert J.-F."/>
            <person name="Ebert D."/>
        </authorList>
    </citation>
    <scope>NUCLEOTIDE SEQUENCE [LARGE SCALE GENOMIC DNA]</scope>
    <source>
        <strain evidence="7 8">UGP3</strain>
        <tissue evidence="7">Spores</tissue>
    </source>
</reference>
<keyword evidence="8" id="KW-1185">Reference proteome</keyword>
<proteinExistence type="inferred from homology"/>
<comment type="subcellular location">
    <subcellularLocation>
        <location evidence="5">Cytoplasm</location>
    </subcellularLocation>
    <subcellularLocation>
        <location evidence="5">Nucleus</location>
    </subcellularLocation>
</comment>
<comment type="function">
    <text evidence="5">Small GTPase required for proper nuclear import of RNA polymerase II (RNAPII). May act at an RNAP assembly step prior to nuclear import.</text>
</comment>
<dbReference type="HOGENOM" id="CLU_037460_1_0_1"/>
<feature type="domain" description="C2H2-type" evidence="6">
    <location>
        <begin position="346"/>
        <end position="367"/>
    </location>
</feature>
<protein>
    <recommendedName>
        <fullName evidence="5">GPN-loop GTPase</fullName>
        <ecNumber evidence="5">3.6.5.-</ecNumber>
    </recommendedName>
</protein>